<name>A0A6C0LIA6_9ZZZZ</name>
<dbReference type="AlphaFoldDB" id="A0A6C0LIA6"/>
<evidence type="ECO:0000313" key="1">
    <source>
        <dbReference type="EMBL" id="QHU30669.1"/>
    </source>
</evidence>
<sequence length="188" mass="22051">MDKQPIDLSNAPDDKKDILILGFTIAVPVLREFYKELIGKLPKDKQKEFNKKLDEVMPDIERGGFKVTLLEKDYKLIYKKIDDYKKYNLDNELAKIDGLFDLCPADKQLFLRELDIMSSAIPSVNSKYSENKVFRKFIKGILDEIDNNYNKEEAEKLKDIDLRINDSHRFYHMNDDDDALVYGIFIET</sequence>
<accession>A0A6C0LIA6</accession>
<dbReference type="EMBL" id="MN740511">
    <property type="protein sequence ID" value="QHU30669.1"/>
    <property type="molecule type" value="Genomic_DNA"/>
</dbReference>
<organism evidence="1">
    <name type="scientific">viral metagenome</name>
    <dbReference type="NCBI Taxonomy" id="1070528"/>
    <lineage>
        <taxon>unclassified sequences</taxon>
        <taxon>metagenomes</taxon>
        <taxon>organismal metagenomes</taxon>
    </lineage>
</organism>
<proteinExistence type="predicted"/>
<reference evidence="1" key="1">
    <citation type="journal article" date="2020" name="Nature">
        <title>Giant virus diversity and host interactions through global metagenomics.</title>
        <authorList>
            <person name="Schulz F."/>
            <person name="Roux S."/>
            <person name="Paez-Espino D."/>
            <person name="Jungbluth S."/>
            <person name="Walsh D.A."/>
            <person name="Denef V.J."/>
            <person name="McMahon K.D."/>
            <person name="Konstantinidis K.T."/>
            <person name="Eloe-Fadrosh E.A."/>
            <person name="Kyrpides N.C."/>
            <person name="Woyke T."/>
        </authorList>
    </citation>
    <scope>NUCLEOTIDE SEQUENCE</scope>
    <source>
        <strain evidence="1">GVMAG-M-3300027833-19</strain>
    </source>
</reference>
<protein>
    <submittedName>
        <fullName evidence="1">Uncharacterized protein</fullName>
    </submittedName>
</protein>